<feature type="region of interest" description="Disordered" evidence="1">
    <location>
        <begin position="244"/>
        <end position="282"/>
    </location>
</feature>
<name>A0A1X0NZA7_9TRYP</name>
<evidence type="ECO:0000256" key="2">
    <source>
        <dbReference type="SAM" id="SignalP"/>
    </source>
</evidence>
<organism evidence="3 4">
    <name type="scientific">Trypanosoma theileri</name>
    <dbReference type="NCBI Taxonomy" id="67003"/>
    <lineage>
        <taxon>Eukaryota</taxon>
        <taxon>Discoba</taxon>
        <taxon>Euglenozoa</taxon>
        <taxon>Kinetoplastea</taxon>
        <taxon>Metakinetoplastina</taxon>
        <taxon>Trypanosomatida</taxon>
        <taxon>Trypanosomatidae</taxon>
        <taxon>Trypanosoma</taxon>
    </lineage>
</organism>
<feature type="region of interest" description="Disordered" evidence="1">
    <location>
        <begin position="31"/>
        <end position="62"/>
    </location>
</feature>
<keyword evidence="2" id="KW-0732">Signal</keyword>
<evidence type="ECO:0000313" key="3">
    <source>
        <dbReference type="EMBL" id="ORC90024.1"/>
    </source>
</evidence>
<dbReference type="AlphaFoldDB" id="A0A1X0NZA7"/>
<dbReference type="Proteomes" id="UP000192257">
    <property type="component" value="Unassembled WGS sequence"/>
</dbReference>
<sequence length="365" mass="38481">MAMGEMMHRTMCLMVLMLCCAYGCVLANQSDNQQPPQHAAVPGSPGFVAPLDNEGSHAGNVAPVNRSRCLADGTKAGSGVNTPPCVPDHNETSSPKLPSLTTKGTPRRTSDTLEEDGRVEKVDQTAEVIAAHPFPGTTLKPDTNATLNPDVPGTYGVVNGGPGTPKNAGAPGGPHKPYPDPVFRTTTNYDPKAPCNTSDVSCLVGVPGAVPIHKDGRTASTHGVHGINKEDRFARSHLLTQREANLSTVGAPTVARNRDSLPPPTTVDSQNHEQQSGSTNIHHEENNNQAENIEAPAQSAPTRNTPNTPTKVTSPAMPTILQPPTPAKSETKPPKKRKADSSSIGSVWVRVPLLIVVVLFSVTVY</sequence>
<feature type="compositionally biased region" description="Polar residues" evidence="1">
    <location>
        <begin position="92"/>
        <end position="104"/>
    </location>
</feature>
<feature type="chain" id="PRO_5010854692" description="Mucin TcMUCII" evidence="2">
    <location>
        <begin position="28"/>
        <end position="365"/>
    </location>
</feature>
<dbReference type="GeneID" id="39984563"/>
<feature type="compositionally biased region" description="Polar residues" evidence="1">
    <location>
        <begin position="266"/>
        <end position="279"/>
    </location>
</feature>
<dbReference type="VEuPathDB" id="TriTrypDB:TM35_000102920"/>
<dbReference type="EMBL" id="NBCO01000010">
    <property type="protein sequence ID" value="ORC90024.1"/>
    <property type="molecule type" value="Genomic_DNA"/>
</dbReference>
<evidence type="ECO:0008006" key="5">
    <source>
        <dbReference type="Google" id="ProtNLM"/>
    </source>
</evidence>
<proteinExistence type="predicted"/>
<feature type="region of interest" description="Disordered" evidence="1">
    <location>
        <begin position="75"/>
        <end position="118"/>
    </location>
</feature>
<evidence type="ECO:0000313" key="4">
    <source>
        <dbReference type="Proteomes" id="UP000192257"/>
    </source>
</evidence>
<accession>A0A1X0NZA7</accession>
<dbReference type="RefSeq" id="XP_028884090.1">
    <property type="nucleotide sequence ID" value="XM_029024783.1"/>
</dbReference>
<comment type="caution">
    <text evidence="3">The sequence shown here is derived from an EMBL/GenBank/DDBJ whole genome shotgun (WGS) entry which is preliminary data.</text>
</comment>
<feature type="signal peptide" evidence="2">
    <location>
        <begin position="1"/>
        <end position="27"/>
    </location>
</feature>
<feature type="compositionally biased region" description="Polar residues" evidence="1">
    <location>
        <begin position="299"/>
        <end position="313"/>
    </location>
</feature>
<feature type="compositionally biased region" description="Basic and acidic residues" evidence="1">
    <location>
        <begin position="108"/>
        <end position="118"/>
    </location>
</feature>
<protein>
    <recommendedName>
        <fullName evidence="5">Mucin TcMUCII</fullName>
    </recommendedName>
</protein>
<reference evidence="3 4" key="1">
    <citation type="submission" date="2017-03" db="EMBL/GenBank/DDBJ databases">
        <title>An alternative strategy for trypanosome survival in the mammalian bloodstream revealed through genome and transcriptome analysis of the ubiquitous bovine parasite Trypanosoma (Megatrypanum) theileri.</title>
        <authorList>
            <person name="Kelly S."/>
            <person name="Ivens A."/>
            <person name="Mott A."/>
            <person name="O'Neill E."/>
            <person name="Emms D."/>
            <person name="Macleod O."/>
            <person name="Voorheis P."/>
            <person name="Matthews J."/>
            <person name="Matthews K."/>
            <person name="Carrington M."/>
        </authorList>
    </citation>
    <scope>NUCLEOTIDE SEQUENCE [LARGE SCALE GENOMIC DNA]</scope>
    <source>
        <strain evidence="3">Edinburgh</strain>
    </source>
</reference>
<keyword evidence="4" id="KW-1185">Reference proteome</keyword>
<feature type="region of interest" description="Disordered" evidence="1">
    <location>
        <begin position="295"/>
        <end position="343"/>
    </location>
</feature>
<gene>
    <name evidence="3" type="ORF">TM35_000102920</name>
</gene>
<evidence type="ECO:0000256" key="1">
    <source>
        <dbReference type="SAM" id="MobiDB-lite"/>
    </source>
</evidence>